<dbReference type="Pfam" id="PF00534">
    <property type="entry name" value="Glycos_transf_1"/>
    <property type="match status" value="1"/>
</dbReference>
<name>A0A419DAN2_9BACT</name>
<evidence type="ECO:0000313" key="3">
    <source>
        <dbReference type="Proteomes" id="UP000285655"/>
    </source>
</evidence>
<dbReference type="InterPro" id="IPR001296">
    <property type="entry name" value="Glyco_trans_1"/>
</dbReference>
<protein>
    <submittedName>
        <fullName evidence="2">Glycosyltransferase family 1 protein</fullName>
    </submittedName>
</protein>
<dbReference type="AlphaFoldDB" id="A0A419DAN2"/>
<accession>A0A419DAN2</accession>
<feature type="domain" description="Glycosyl transferase family 1" evidence="1">
    <location>
        <begin position="184"/>
        <end position="345"/>
    </location>
</feature>
<proteinExistence type="predicted"/>
<dbReference type="PANTHER" id="PTHR12526:SF638">
    <property type="entry name" value="SPORE COAT PROTEIN SA"/>
    <property type="match status" value="1"/>
</dbReference>
<evidence type="ECO:0000313" key="2">
    <source>
        <dbReference type="EMBL" id="RJO60186.1"/>
    </source>
</evidence>
<organism evidence="2 3">
    <name type="scientific">candidate division WS5 bacterium</name>
    <dbReference type="NCBI Taxonomy" id="2093353"/>
    <lineage>
        <taxon>Bacteria</taxon>
        <taxon>candidate division WS5</taxon>
    </lineage>
</organism>
<dbReference type="GO" id="GO:0016757">
    <property type="term" value="F:glycosyltransferase activity"/>
    <property type="evidence" value="ECO:0007669"/>
    <property type="project" value="InterPro"/>
</dbReference>
<dbReference type="EMBL" id="QZJW01000051">
    <property type="protein sequence ID" value="RJO60186.1"/>
    <property type="molecule type" value="Genomic_DNA"/>
</dbReference>
<comment type="caution">
    <text evidence="2">The sequence shown here is derived from an EMBL/GenBank/DDBJ whole genome shotgun (WGS) entry which is preliminary data.</text>
</comment>
<sequence>MNKSNLPKILITGPKLKAVSGISTHLVQILSSSIAKEVHFIHFQVGGQGRNETKLQKLYRIVTAPVFFTFFLYKLKPNLVHINSSMDLRSLFRDSFLIFLCKITKQRIIYQVHGGAFPDKFTNGNHALKKLIKYILKNINKLILLSDIAKREYSSFESKLPIVVIPNAIDLSPFAHFSPKMYNNKNINAVYIGRLERNKGIYETIEAVSILIKEDRYKNLRLLIAGSGPDEKLLRRKAHFLKTEENVIFLGPIFGDEKINLWHIADFFIFPTYHQEGIPYSILESLASATPVITTQIGGIPEVIEDGVHGIFINPKDVTGLTVAVSGLINDHDKLVEISQNCRKRAFMFYGIERLESQFRDLYKELIG</sequence>
<dbReference type="Proteomes" id="UP000285655">
    <property type="component" value="Unassembled WGS sequence"/>
</dbReference>
<gene>
    <name evidence="2" type="ORF">C4544_05860</name>
</gene>
<evidence type="ECO:0000259" key="1">
    <source>
        <dbReference type="Pfam" id="PF00534"/>
    </source>
</evidence>
<dbReference type="SUPFAM" id="SSF53756">
    <property type="entry name" value="UDP-Glycosyltransferase/glycogen phosphorylase"/>
    <property type="match status" value="1"/>
</dbReference>
<dbReference type="PANTHER" id="PTHR12526">
    <property type="entry name" value="GLYCOSYLTRANSFERASE"/>
    <property type="match status" value="1"/>
</dbReference>
<dbReference type="Gene3D" id="3.40.50.2000">
    <property type="entry name" value="Glycogen Phosphorylase B"/>
    <property type="match status" value="2"/>
</dbReference>
<dbReference type="CDD" id="cd03801">
    <property type="entry name" value="GT4_PimA-like"/>
    <property type="match status" value="1"/>
</dbReference>
<reference evidence="2 3" key="1">
    <citation type="journal article" date="2017" name="ISME J.">
        <title>Energy and carbon metabolisms in a deep terrestrial subsurface fluid microbial community.</title>
        <authorList>
            <person name="Momper L."/>
            <person name="Jungbluth S.P."/>
            <person name="Lee M.D."/>
            <person name="Amend J.P."/>
        </authorList>
    </citation>
    <scope>NUCLEOTIDE SEQUENCE [LARGE SCALE GENOMIC DNA]</scope>
    <source>
        <strain evidence="2">SURF_29</strain>
    </source>
</reference>
<keyword evidence="2" id="KW-0808">Transferase</keyword>